<dbReference type="InterPro" id="IPR005777">
    <property type="entry name" value="MadA"/>
</dbReference>
<reference evidence="2 3" key="1">
    <citation type="submission" date="2018-07" db="EMBL/GenBank/DDBJ databases">
        <title>Genomic Encyclopedia of Type Strains, Phase III (KMG-III): the genomes of soil and plant-associated and newly described type strains.</title>
        <authorList>
            <person name="Whitman W."/>
        </authorList>
    </citation>
    <scope>NUCLEOTIDE SEQUENCE [LARGE SCALE GENOMIC DNA]</scope>
    <source>
        <strain evidence="2 3">CECT 8575</strain>
    </source>
</reference>
<dbReference type="Pfam" id="PF16957">
    <property type="entry name" value="Mal_decarbox_Al"/>
    <property type="match status" value="1"/>
</dbReference>
<keyword evidence="3" id="KW-1185">Reference proteome</keyword>
<evidence type="ECO:0000313" key="2">
    <source>
        <dbReference type="EMBL" id="RCW45866.1"/>
    </source>
</evidence>
<evidence type="ECO:0000313" key="3">
    <source>
        <dbReference type="Proteomes" id="UP000253495"/>
    </source>
</evidence>
<dbReference type="AlphaFoldDB" id="A0A368VUU4"/>
<dbReference type="OrthoDB" id="5481335at2"/>
<accession>A0A368VUU4</accession>
<evidence type="ECO:0000256" key="1">
    <source>
        <dbReference type="SAM" id="MobiDB-lite"/>
    </source>
</evidence>
<dbReference type="Proteomes" id="UP000253495">
    <property type="component" value="Unassembled WGS sequence"/>
</dbReference>
<feature type="region of interest" description="Disordered" evidence="1">
    <location>
        <begin position="1"/>
        <end position="25"/>
    </location>
</feature>
<organism evidence="2 3">
    <name type="scientific">Halopolyspora algeriensis</name>
    <dbReference type="NCBI Taxonomy" id="1500506"/>
    <lineage>
        <taxon>Bacteria</taxon>
        <taxon>Bacillati</taxon>
        <taxon>Actinomycetota</taxon>
        <taxon>Actinomycetes</taxon>
        <taxon>Actinomycetes incertae sedis</taxon>
        <taxon>Halopolyspora</taxon>
    </lineage>
</organism>
<dbReference type="GO" id="GO:0016740">
    <property type="term" value="F:transferase activity"/>
    <property type="evidence" value="ECO:0007669"/>
    <property type="project" value="InterPro"/>
</dbReference>
<dbReference type="RefSeq" id="WP_114451729.1">
    <property type="nucleotide sequence ID" value="NZ_QPJC01000002.1"/>
</dbReference>
<protein>
    <submittedName>
        <fullName evidence="2">Malonate decarboxylase alpha subunit</fullName>
    </submittedName>
</protein>
<gene>
    <name evidence="2" type="ORF">DFQ14_102167</name>
</gene>
<name>A0A368VUU4_9ACTN</name>
<proteinExistence type="predicted"/>
<dbReference type="EMBL" id="QPJC01000002">
    <property type="protein sequence ID" value="RCW45866.1"/>
    <property type="molecule type" value="Genomic_DNA"/>
</dbReference>
<sequence length="103" mass="11363">MSSNLHEEMTPLPIRPANRDWATGRASKKRRLAEVAGLADGKRLPTRRIAGALRTLVRSGDRVFIKGNNQKQADFLSRSLADLDPSAIGNLCQFSTSSFSKYC</sequence>
<comment type="caution">
    <text evidence="2">The sequence shown here is derived from an EMBL/GenBank/DDBJ whole genome shotgun (WGS) entry which is preliminary data.</text>
</comment>